<accession>C3N4B5</accession>
<dbReference type="PANTHER" id="PTHR36845:SF1">
    <property type="entry name" value="HYDROLASE, PUTATIVE (AFU_ORTHOLOGUE AFUA_7G05090)-RELATED"/>
    <property type="match status" value="1"/>
</dbReference>
<dbReference type="CAZy" id="GH88">
    <property type="family name" value="Glycoside Hydrolase Family 88"/>
</dbReference>
<dbReference type="SUPFAM" id="SSF48208">
    <property type="entry name" value="Six-hairpin glycosidases"/>
    <property type="match status" value="1"/>
</dbReference>
<dbReference type="GO" id="GO:0052757">
    <property type="term" value="F:chondroitin hydrolase activity"/>
    <property type="evidence" value="ECO:0007669"/>
    <property type="project" value="TreeGrafter"/>
</dbReference>
<gene>
    <name evidence="3" type="ordered locus">M1627_0907</name>
</gene>
<sequence>MKFRDALEELKLNIINLVYEYKEKSEFPIYLDEKSGAWKTSNGRHWMEGFLVGILWNLYDFFRDEKIKEVAVEYTLKLLKIEAPITHDIGFRMYYSAVKGWENMYANQLKKNIITYANILASIFREDLGFIPVGDDFVTYFPGEDKKIAKSELIIDTMMASLPFLAWVSSNFDINYKNIIILHAHKTFDLLVRSDGSTYQAAYINDNLEIFRHTHQGYSNESCWARGQTWGIYGYTILYSYLKNEIFLKIARKLASFFVKNIPRDKIMYYDFQDTTEKDSSVNVIGASSLINLYRETYEVDYLRTAVTLVRAVINNREYFREGGLKHTRYRKDEGKDSETMFGDYYLSEALINLIKMGIEE</sequence>
<dbReference type="GeneID" id="7814759"/>
<dbReference type="AlphaFoldDB" id="C3N4B5"/>
<dbReference type="InterPro" id="IPR012341">
    <property type="entry name" value="6hp_glycosidase-like_sf"/>
</dbReference>
<evidence type="ECO:0000313" key="4">
    <source>
        <dbReference type="Proteomes" id="UP000002307"/>
    </source>
</evidence>
<dbReference type="InterPro" id="IPR008928">
    <property type="entry name" value="6-hairpin_glycosidase_sf"/>
</dbReference>
<name>C3N4B5_SACI3</name>
<organism evidence="3 4">
    <name type="scientific">Saccharolobus islandicus (strain M.16.27)</name>
    <name type="common">Sulfolobus islandicus</name>
    <dbReference type="NCBI Taxonomy" id="427318"/>
    <lineage>
        <taxon>Archaea</taxon>
        <taxon>Thermoproteota</taxon>
        <taxon>Thermoprotei</taxon>
        <taxon>Sulfolobales</taxon>
        <taxon>Sulfolobaceae</taxon>
        <taxon>Saccharolobus</taxon>
    </lineage>
</organism>
<protein>
    <submittedName>
        <fullName evidence="3">Glycosyl hydrolase family 88</fullName>
    </submittedName>
</protein>
<dbReference type="RefSeq" id="WP_012718652.1">
    <property type="nucleotide sequence ID" value="NC_012632.1"/>
</dbReference>
<evidence type="ECO:0000256" key="2">
    <source>
        <dbReference type="ARBA" id="ARBA00038358"/>
    </source>
</evidence>
<dbReference type="PANTHER" id="PTHR36845">
    <property type="entry name" value="HYDROLASE, PUTATIVE (AFU_ORTHOLOGUE AFUA_7G05090)-RELATED"/>
    <property type="match status" value="1"/>
</dbReference>
<keyword evidence="1 3" id="KW-0378">Hydrolase</keyword>
<dbReference type="GO" id="GO:0000272">
    <property type="term" value="P:polysaccharide catabolic process"/>
    <property type="evidence" value="ECO:0007669"/>
    <property type="project" value="TreeGrafter"/>
</dbReference>
<dbReference type="EMBL" id="CP001401">
    <property type="protein sequence ID" value="ACP54840.1"/>
    <property type="molecule type" value="Genomic_DNA"/>
</dbReference>
<evidence type="ECO:0000256" key="1">
    <source>
        <dbReference type="ARBA" id="ARBA00022801"/>
    </source>
</evidence>
<dbReference type="HOGENOM" id="CLU_027158_0_0_2"/>
<comment type="similarity">
    <text evidence="2">Belongs to the glycosyl hydrolase 88 family.</text>
</comment>
<dbReference type="Proteomes" id="UP000002307">
    <property type="component" value="Chromosome"/>
</dbReference>
<evidence type="ECO:0000313" key="3">
    <source>
        <dbReference type="EMBL" id="ACP54840.1"/>
    </source>
</evidence>
<proteinExistence type="inferred from homology"/>
<dbReference type="KEGG" id="sim:M1627_0907"/>
<reference evidence="3 4" key="1">
    <citation type="journal article" date="2009" name="Proc. Natl. Acad. Sci. U.S.A.">
        <title>Biogeography of the Sulfolobus islandicus pan-genome.</title>
        <authorList>
            <person name="Reno M.L."/>
            <person name="Held N.L."/>
            <person name="Fields C.J."/>
            <person name="Burke P.V."/>
            <person name="Whitaker R.J."/>
        </authorList>
    </citation>
    <scope>NUCLEOTIDE SEQUENCE [LARGE SCALE GENOMIC DNA]</scope>
    <source>
        <strain evidence="3 4">M.16.27</strain>
    </source>
</reference>
<dbReference type="InterPro" id="IPR052369">
    <property type="entry name" value="UG_Glycosaminoglycan_Hydrolase"/>
</dbReference>
<dbReference type="Gene3D" id="1.50.10.10">
    <property type="match status" value="1"/>
</dbReference>